<dbReference type="EMBL" id="LR797338">
    <property type="protein sequence ID" value="CAB4204294.1"/>
    <property type="molecule type" value="Genomic_DNA"/>
</dbReference>
<evidence type="ECO:0000313" key="1">
    <source>
        <dbReference type="EMBL" id="CAB4204294.1"/>
    </source>
</evidence>
<proteinExistence type="predicted"/>
<sequence>MILINKNTTNTVILTLSEKTTLTNAKYLFEVTNDMSNEVKCFIAPDISTNKLRYNEFEFIENVTENLLTGTFSLTLSGFYKYNVYEQSSTTNLDPALALNLIDKGKLNVVSQLSDYPVYTGNENNTVVYGG</sequence>
<protein>
    <submittedName>
        <fullName evidence="1">Uncharacterized protein</fullName>
    </submittedName>
</protein>
<accession>A0A6J5S6W0</accession>
<reference evidence="1" key="1">
    <citation type="submission" date="2020-05" db="EMBL/GenBank/DDBJ databases">
        <authorList>
            <person name="Chiriac C."/>
            <person name="Salcher M."/>
            <person name="Ghai R."/>
            <person name="Kavagutti S V."/>
        </authorList>
    </citation>
    <scope>NUCLEOTIDE SEQUENCE</scope>
</reference>
<organism evidence="1">
    <name type="scientific">uncultured Caudovirales phage</name>
    <dbReference type="NCBI Taxonomy" id="2100421"/>
    <lineage>
        <taxon>Viruses</taxon>
        <taxon>Duplodnaviria</taxon>
        <taxon>Heunggongvirae</taxon>
        <taxon>Uroviricota</taxon>
        <taxon>Caudoviricetes</taxon>
        <taxon>Peduoviridae</taxon>
        <taxon>Maltschvirus</taxon>
        <taxon>Maltschvirus maltsch</taxon>
    </lineage>
</organism>
<name>A0A6J5S6W0_9CAUD</name>
<gene>
    <name evidence="1" type="ORF">UFOVP1393_44</name>
</gene>